<organism evidence="13 14">
    <name type="scientific">Methanolacinia petrolearia (strain DSM 11571 / OCM 486 / SEBR 4847)</name>
    <name type="common">Methanoplanus petrolearius</name>
    <dbReference type="NCBI Taxonomy" id="679926"/>
    <lineage>
        <taxon>Archaea</taxon>
        <taxon>Methanobacteriati</taxon>
        <taxon>Methanobacteriota</taxon>
        <taxon>Stenosarchaea group</taxon>
        <taxon>Methanomicrobia</taxon>
        <taxon>Methanomicrobiales</taxon>
        <taxon>Methanomicrobiaceae</taxon>
        <taxon>Methanolacinia</taxon>
    </lineage>
</organism>
<keyword evidence="7" id="KW-0547">Nucleotide-binding</keyword>
<dbReference type="KEGG" id="mpi:Mpet_0646"/>
<keyword evidence="14" id="KW-1185">Reference proteome</keyword>
<keyword evidence="9" id="KW-0067">ATP-binding</keyword>
<dbReference type="PRINTS" id="PR00478">
    <property type="entry name" value="PHRIBLKINASE"/>
</dbReference>
<evidence type="ECO:0000256" key="10">
    <source>
        <dbReference type="ARBA" id="ARBA00031382"/>
    </source>
</evidence>
<evidence type="ECO:0000313" key="13">
    <source>
        <dbReference type="EMBL" id="ADN35420.1"/>
    </source>
</evidence>
<dbReference type="Pfam" id="PF00485">
    <property type="entry name" value="PRK"/>
    <property type="match status" value="1"/>
</dbReference>
<evidence type="ECO:0000256" key="9">
    <source>
        <dbReference type="ARBA" id="ARBA00022840"/>
    </source>
</evidence>
<dbReference type="SUPFAM" id="SSF52540">
    <property type="entry name" value="P-loop containing nucleoside triphosphate hydrolases"/>
    <property type="match status" value="1"/>
</dbReference>
<dbReference type="eggNOG" id="arCOG05133">
    <property type="taxonomic scope" value="Archaea"/>
</dbReference>
<evidence type="ECO:0000256" key="4">
    <source>
        <dbReference type="ARBA" id="ARBA00022531"/>
    </source>
</evidence>
<evidence type="ECO:0000256" key="8">
    <source>
        <dbReference type="ARBA" id="ARBA00022777"/>
    </source>
</evidence>
<dbReference type="AlphaFoldDB" id="E1RI35"/>
<gene>
    <name evidence="13" type="ordered locus">Mpet_0646</name>
</gene>
<dbReference type="GO" id="GO:0019253">
    <property type="term" value="P:reductive pentose-phosphate cycle"/>
    <property type="evidence" value="ECO:0007669"/>
    <property type="project" value="UniProtKB-KW"/>
</dbReference>
<evidence type="ECO:0000256" key="11">
    <source>
        <dbReference type="ARBA" id="ARBA00047663"/>
    </source>
</evidence>
<comment type="similarity">
    <text evidence="2">Belongs to the phosphoribulokinase family.</text>
</comment>
<dbReference type="InterPro" id="IPR027417">
    <property type="entry name" value="P-loop_NTPase"/>
</dbReference>
<dbReference type="GeneID" id="9743095"/>
<dbReference type="GO" id="GO:0005524">
    <property type="term" value="F:ATP binding"/>
    <property type="evidence" value="ECO:0007669"/>
    <property type="project" value="UniProtKB-KW"/>
</dbReference>
<dbReference type="RefSeq" id="WP_013328598.1">
    <property type="nucleotide sequence ID" value="NC_014507.1"/>
</dbReference>
<dbReference type="Gene3D" id="3.40.50.300">
    <property type="entry name" value="P-loop containing nucleotide triphosphate hydrolases"/>
    <property type="match status" value="1"/>
</dbReference>
<dbReference type="NCBIfam" id="NF005655">
    <property type="entry name" value="PRK07429.1"/>
    <property type="match status" value="1"/>
</dbReference>
<evidence type="ECO:0000313" key="14">
    <source>
        <dbReference type="Proteomes" id="UP000006565"/>
    </source>
</evidence>
<dbReference type="EMBL" id="CP002117">
    <property type="protein sequence ID" value="ADN35420.1"/>
    <property type="molecule type" value="Genomic_DNA"/>
</dbReference>
<dbReference type="HOGENOM" id="CLU_033590_0_0_2"/>
<evidence type="ECO:0000256" key="3">
    <source>
        <dbReference type="ARBA" id="ARBA00012042"/>
    </source>
</evidence>
<keyword evidence="6" id="KW-0808">Transferase</keyword>
<reference evidence="13 14" key="1">
    <citation type="journal article" date="2010" name="Stand. Genomic Sci.">
        <title>Complete genome sequence of Methanoplanus petrolearius type strain (SEBR 4847).</title>
        <authorList>
            <person name="Brambilla E."/>
            <person name="Djao O.D."/>
            <person name="Daligault H."/>
            <person name="Lapidus A."/>
            <person name="Lucas S."/>
            <person name="Hammon N."/>
            <person name="Nolan M."/>
            <person name="Tice H."/>
            <person name="Cheng J.F."/>
            <person name="Han C."/>
            <person name="Tapia R."/>
            <person name="Goodwin L."/>
            <person name="Pitluck S."/>
            <person name="Liolios K."/>
            <person name="Ivanova N."/>
            <person name="Mavromatis K."/>
            <person name="Mikhailova N."/>
            <person name="Pati A."/>
            <person name="Chen A."/>
            <person name="Palaniappan K."/>
            <person name="Land M."/>
            <person name="Hauser L."/>
            <person name="Chang Y.J."/>
            <person name="Jeffries C.D."/>
            <person name="Rohde M."/>
            <person name="Spring S."/>
            <person name="Sikorski J."/>
            <person name="Goker M."/>
            <person name="Woyke T."/>
            <person name="Bristow J."/>
            <person name="Eisen J.A."/>
            <person name="Markowitz V."/>
            <person name="Hugenholtz P."/>
            <person name="Kyrpides N.C."/>
            <person name="Klenk H.P."/>
        </authorList>
    </citation>
    <scope>NUCLEOTIDE SEQUENCE [LARGE SCALE GENOMIC DNA]</scope>
    <source>
        <strain evidence="14">DSM 11571 / OCM 486 / SEBR 4847</strain>
    </source>
</reference>
<evidence type="ECO:0000259" key="12">
    <source>
        <dbReference type="Pfam" id="PF00485"/>
    </source>
</evidence>
<name>E1RI35_METP4</name>
<dbReference type="OrthoDB" id="51389at2157"/>
<evidence type="ECO:0000256" key="5">
    <source>
        <dbReference type="ARBA" id="ARBA00022567"/>
    </source>
</evidence>
<dbReference type="InterPro" id="IPR006082">
    <property type="entry name" value="PRK"/>
</dbReference>
<evidence type="ECO:0000256" key="2">
    <source>
        <dbReference type="ARBA" id="ARBA00009719"/>
    </source>
</evidence>
<comment type="pathway">
    <text evidence="1">Carbohydrate biosynthesis; Calvin cycle.</text>
</comment>
<dbReference type="PANTHER" id="PTHR10285">
    <property type="entry name" value="URIDINE KINASE"/>
    <property type="match status" value="1"/>
</dbReference>
<keyword evidence="5" id="KW-0113">Calvin cycle</keyword>
<proteinExistence type="inferred from homology"/>
<dbReference type="InterPro" id="IPR006083">
    <property type="entry name" value="PRK/URK"/>
</dbReference>
<comment type="catalytic activity">
    <reaction evidence="11">
        <text>D-ribulose 5-phosphate + ATP = D-ribulose 1,5-bisphosphate + ADP + H(+)</text>
        <dbReference type="Rhea" id="RHEA:19365"/>
        <dbReference type="ChEBI" id="CHEBI:15378"/>
        <dbReference type="ChEBI" id="CHEBI:30616"/>
        <dbReference type="ChEBI" id="CHEBI:57870"/>
        <dbReference type="ChEBI" id="CHEBI:58121"/>
        <dbReference type="ChEBI" id="CHEBI:456216"/>
        <dbReference type="EC" id="2.7.1.19"/>
    </reaction>
</comment>
<evidence type="ECO:0000256" key="1">
    <source>
        <dbReference type="ARBA" id="ARBA00005215"/>
    </source>
</evidence>
<dbReference type="STRING" id="679926.Mpet_0646"/>
<accession>E1RI35</accession>
<keyword evidence="8 13" id="KW-0418">Kinase</keyword>
<dbReference type="GO" id="GO:0008974">
    <property type="term" value="F:phosphoribulokinase activity"/>
    <property type="evidence" value="ECO:0007669"/>
    <property type="project" value="UniProtKB-EC"/>
</dbReference>
<feature type="domain" description="Phosphoribulokinase/uridine kinase" evidence="12">
    <location>
        <begin position="24"/>
        <end position="198"/>
    </location>
</feature>
<evidence type="ECO:0000256" key="7">
    <source>
        <dbReference type="ARBA" id="ARBA00022741"/>
    </source>
</evidence>
<dbReference type="Proteomes" id="UP000006565">
    <property type="component" value="Chromosome"/>
</dbReference>
<dbReference type="EC" id="2.7.1.19" evidence="3"/>
<protein>
    <recommendedName>
        <fullName evidence="3">phosphoribulokinase</fullName>
        <ecNumber evidence="3">2.7.1.19</ecNumber>
    </recommendedName>
    <alternativeName>
        <fullName evidence="10">Phosphopentokinase</fullName>
    </alternativeName>
</protein>
<sequence length="329" mass="37734">MDYSHETNLKNFRHAVDSSESTFIIGVAGDSGSGKTTFTRAIRSIFGNNMVTTISLDDYHVLDRDERKRTGITPLSPEANNFSLLEEHVALLKEGKSIDKPVYNHDSGKIEGPVRLSPSRIIIIEGLHPLFTEKLRELIDFSIYVSPDTDVKYYWKIKRDVNLRGYREEEVLAELESRRADYENYVHPQIRFADAVIGISKSRYADIMNERGVYRVVLYQKKQDRTIRNINLNFDLFAINSLAERGFSFDFSIIEKYEKKMGALSLDGEFRHEVVSLLEKGIEMQTGIGPVSVYSDRSYVTATEMVELILSWRIINRRMDMKYGSGVSS</sequence>
<evidence type="ECO:0000256" key="6">
    <source>
        <dbReference type="ARBA" id="ARBA00022679"/>
    </source>
</evidence>
<keyword evidence="4" id="KW-0602">Photosynthesis</keyword>